<proteinExistence type="predicted"/>
<organism evidence="1 2">
    <name type="scientific">Mycobacterium phage BabyRay</name>
    <dbReference type="NCBI Taxonomy" id="1897486"/>
    <lineage>
        <taxon>Viruses</taxon>
        <taxon>Duplodnaviria</taxon>
        <taxon>Heunggongvirae</taxon>
        <taxon>Uroviricota</taxon>
        <taxon>Caudoviricetes</taxon>
        <taxon>Veracruzvirus</taxon>
        <taxon>Veracruzvirus babyboy</taxon>
    </lineage>
</organism>
<sequence length="195" mass="21221">MALNDDAVLTAAVGYVYTAAVGTAAPAAAELDTLNLTNTSLWTPTGWDSVGHTSRGDMPEFGFDGGDTEVRGTWQKKKLREVTTEDPVDYLLIYLHQFDEDALALYYGPNASTTAGEFAVSGSADPTEKAFFVVIEDGDVRIGFHAAKASVRRDDAIQLPVDEFASLPVRATFLNHNSEPLFKWINEDLFPNSQV</sequence>
<evidence type="ECO:0000313" key="2">
    <source>
        <dbReference type="Proteomes" id="UP000226245"/>
    </source>
</evidence>
<protein>
    <submittedName>
        <fullName evidence="1">Major tail protein</fullName>
    </submittedName>
</protein>
<dbReference type="EMBL" id="KX683423">
    <property type="protein sequence ID" value="AOT25476.1"/>
    <property type="molecule type" value="Genomic_DNA"/>
</dbReference>
<accession>A0A1D8EW83</accession>
<keyword evidence="2" id="KW-1185">Reference proteome</keyword>
<dbReference type="InterPro" id="IPR058154">
    <property type="entry name" value="Bxb1_TTP-like"/>
</dbReference>
<dbReference type="Pfam" id="PF25681">
    <property type="entry name" value="Phage_TTP_17"/>
    <property type="match status" value="1"/>
</dbReference>
<evidence type="ECO:0000313" key="1">
    <source>
        <dbReference type="EMBL" id="AOT25476.1"/>
    </source>
</evidence>
<gene>
    <name evidence="1" type="ORF">SEA_BABYRAY_22</name>
</gene>
<reference evidence="1 2" key="1">
    <citation type="submission" date="2016-08" db="EMBL/GenBank/DDBJ databases">
        <authorList>
            <person name="DeLong Z."/>
            <person name="DeVault B."/>
            <person name="Huffman J."/>
            <person name="Scuttaro V."/>
            <person name="Woodford M."/>
            <person name="Washington J.M."/>
            <person name="Klyczek K."/>
            <person name="Garlena R.A."/>
            <person name="Russell D.A."/>
            <person name="Pope W.H."/>
            <person name="Jacobs-Sera D."/>
            <person name="Hendrix R.W."/>
            <person name="Hatfull G.F."/>
        </authorList>
    </citation>
    <scope>NUCLEOTIDE SEQUENCE [LARGE SCALE GENOMIC DNA]</scope>
</reference>
<name>A0A1D8EW83_9CAUD</name>
<dbReference type="Proteomes" id="UP000226245">
    <property type="component" value="Segment"/>
</dbReference>